<dbReference type="AlphaFoldDB" id="A0A0V1LXR9"/>
<name>A0A0V1LXR9_9BILA</name>
<sequence length="35" mass="4318">MEYVMMRRIMINKGIEVFINNTRRAETTFIRLIEK</sequence>
<reference evidence="2 3" key="1">
    <citation type="submission" date="2015-01" db="EMBL/GenBank/DDBJ databases">
        <title>Evolution of Trichinella species and genotypes.</title>
        <authorList>
            <person name="Korhonen P.K."/>
            <person name="Edoardo P."/>
            <person name="Giuseppe L.R."/>
            <person name="Gasser R.B."/>
        </authorList>
    </citation>
    <scope>NUCLEOTIDE SEQUENCE [LARGE SCALE GENOMIC DNA]</scope>
    <source>
        <strain evidence="2">ISS1980</strain>
    </source>
</reference>
<evidence type="ECO:0000313" key="3">
    <source>
        <dbReference type="Proteomes" id="UP000054843"/>
    </source>
</evidence>
<organism evidence="2 3">
    <name type="scientific">Trichinella papuae</name>
    <dbReference type="NCBI Taxonomy" id="268474"/>
    <lineage>
        <taxon>Eukaryota</taxon>
        <taxon>Metazoa</taxon>
        <taxon>Ecdysozoa</taxon>
        <taxon>Nematoda</taxon>
        <taxon>Enoplea</taxon>
        <taxon>Dorylaimia</taxon>
        <taxon>Trichinellida</taxon>
        <taxon>Trichinellidae</taxon>
        <taxon>Trichinella</taxon>
    </lineage>
</organism>
<dbReference type="Proteomes" id="UP000054843">
    <property type="component" value="Unassembled WGS sequence"/>
</dbReference>
<dbReference type="EMBL" id="JYDO01001342">
    <property type="protein sequence ID" value="KRZ64225.1"/>
    <property type="molecule type" value="Genomic_DNA"/>
</dbReference>
<proteinExistence type="predicted"/>
<dbReference type="EMBL" id="JYDO01002202">
    <property type="protein sequence ID" value="KRZ63651.1"/>
    <property type="molecule type" value="Genomic_DNA"/>
</dbReference>
<evidence type="ECO:0000313" key="1">
    <source>
        <dbReference type="EMBL" id="KRZ63651.1"/>
    </source>
</evidence>
<protein>
    <submittedName>
        <fullName evidence="2">Uncharacterized protein</fullName>
    </submittedName>
</protein>
<keyword evidence="3" id="KW-1185">Reference proteome</keyword>
<comment type="caution">
    <text evidence="2">The sequence shown here is derived from an EMBL/GenBank/DDBJ whole genome shotgun (WGS) entry which is preliminary data.</text>
</comment>
<accession>A0A0V1LXR9</accession>
<gene>
    <name evidence="2" type="ORF">T10_4652</name>
    <name evidence="1" type="ORF">T10_5143</name>
</gene>
<evidence type="ECO:0000313" key="2">
    <source>
        <dbReference type="EMBL" id="KRZ64225.1"/>
    </source>
</evidence>